<organism evidence="3 4">
    <name type="scientific">Salipiger profundus</name>
    <dbReference type="NCBI Taxonomy" id="1229727"/>
    <lineage>
        <taxon>Bacteria</taxon>
        <taxon>Pseudomonadati</taxon>
        <taxon>Pseudomonadota</taxon>
        <taxon>Alphaproteobacteria</taxon>
        <taxon>Rhodobacterales</taxon>
        <taxon>Roseobacteraceae</taxon>
        <taxon>Salipiger</taxon>
    </lineage>
</organism>
<keyword evidence="3" id="KW-0645">Protease</keyword>
<dbReference type="PANTHER" id="PTHR42733">
    <property type="entry name" value="DJ-1 PROTEIN"/>
    <property type="match status" value="1"/>
</dbReference>
<dbReference type="RefSeq" id="WP_017467780.1">
    <property type="nucleotide sequence ID" value="NZ_BMEW01000005.1"/>
</dbReference>
<keyword evidence="4" id="KW-1185">Reference proteome</keyword>
<dbReference type="NCBIfam" id="TIGR01382">
    <property type="entry name" value="PfpI"/>
    <property type="match status" value="1"/>
</dbReference>
<name>A0A1U7D4T5_9RHOB</name>
<dbReference type="InterPro" id="IPR006286">
    <property type="entry name" value="C56_PfpI-like"/>
</dbReference>
<dbReference type="PANTHER" id="PTHR42733:SF12">
    <property type="entry name" value="PROTEINASE"/>
    <property type="match status" value="1"/>
</dbReference>
<dbReference type="OrthoDB" id="9792284at2"/>
<dbReference type="Proteomes" id="UP000186559">
    <property type="component" value="Chromosome"/>
</dbReference>
<comment type="similarity">
    <text evidence="1">Belongs to the peptidase C56 family.</text>
</comment>
<evidence type="ECO:0000259" key="2">
    <source>
        <dbReference type="Pfam" id="PF01965"/>
    </source>
</evidence>
<reference evidence="3 4" key="1">
    <citation type="submission" date="2016-03" db="EMBL/GenBank/DDBJ databases">
        <title>Deep-sea bacteria in the southern Pacific.</title>
        <authorList>
            <person name="Tang K."/>
        </authorList>
    </citation>
    <scope>NUCLEOTIDE SEQUENCE [LARGE SCALE GENOMIC DNA]</scope>
    <source>
        <strain evidence="3 4">JLT2016</strain>
    </source>
</reference>
<dbReference type="InterPro" id="IPR029062">
    <property type="entry name" value="Class_I_gatase-like"/>
</dbReference>
<dbReference type="GO" id="GO:0006508">
    <property type="term" value="P:proteolysis"/>
    <property type="evidence" value="ECO:0007669"/>
    <property type="project" value="UniProtKB-KW"/>
</dbReference>
<dbReference type="Gene3D" id="3.40.50.880">
    <property type="match status" value="1"/>
</dbReference>
<evidence type="ECO:0000313" key="3">
    <source>
        <dbReference type="EMBL" id="APX23123.1"/>
    </source>
</evidence>
<keyword evidence="3" id="KW-0378">Hydrolase</keyword>
<dbReference type="Pfam" id="PF01965">
    <property type="entry name" value="DJ-1_PfpI"/>
    <property type="match status" value="1"/>
</dbReference>
<evidence type="ECO:0000313" key="4">
    <source>
        <dbReference type="Proteomes" id="UP000186559"/>
    </source>
</evidence>
<dbReference type="KEGG" id="tpro:Ga0080559_TMP2327"/>
<dbReference type="STRING" id="1229727.Ga0080559_TMP2327"/>
<feature type="domain" description="DJ-1/PfpI" evidence="2">
    <location>
        <begin position="8"/>
        <end position="175"/>
    </location>
</feature>
<sequence length="186" mass="20334">MPKITDAKILVIATHGFEQSELEFPRDQLRVKGAEVHVASLDGKAIKGWEGTDWGREVEADLKIEDADPTRYDAIVIPGGQINPDLLRVEDSVIALVRAFAKEGKIIAAVCHGPWVLIEADIVSGREMTAYPSIRTDLKNAGARVMDEPVVADSGIVTSRNPNDLKDFVAKIVEEVEEGRHNQKAA</sequence>
<proteinExistence type="inferred from homology"/>
<accession>A0A1U7D4T5</accession>
<dbReference type="PROSITE" id="PS51276">
    <property type="entry name" value="PEPTIDASE_C56_PFPI"/>
    <property type="match status" value="1"/>
</dbReference>
<dbReference type="InterPro" id="IPR002818">
    <property type="entry name" value="DJ-1/PfpI"/>
</dbReference>
<dbReference type="SUPFAM" id="SSF52317">
    <property type="entry name" value="Class I glutamine amidotransferase-like"/>
    <property type="match status" value="1"/>
</dbReference>
<dbReference type="CDD" id="cd03134">
    <property type="entry name" value="GATase1_PfpI_like"/>
    <property type="match status" value="1"/>
</dbReference>
<gene>
    <name evidence="3" type="ORF">Ga0080559_TMP2327</name>
</gene>
<dbReference type="EMBL" id="CP014796">
    <property type="protein sequence ID" value="APX23123.1"/>
    <property type="molecule type" value="Genomic_DNA"/>
</dbReference>
<evidence type="ECO:0000256" key="1">
    <source>
        <dbReference type="ARBA" id="ARBA00008542"/>
    </source>
</evidence>
<dbReference type="GO" id="GO:0008233">
    <property type="term" value="F:peptidase activity"/>
    <property type="evidence" value="ECO:0007669"/>
    <property type="project" value="UniProtKB-KW"/>
</dbReference>
<dbReference type="AlphaFoldDB" id="A0A1U7D4T5"/>
<protein>
    <submittedName>
        <fullName evidence="3">Protease I</fullName>
    </submittedName>
</protein>